<comment type="subcellular location">
    <subcellularLocation>
        <location evidence="2">Cell projection</location>
        <location evidence="2">Cilium</location>
        <location evidence="2">Flagellum</location>
    </subcellularLocation>
    <subcellularLocation>
        <location evidence="3">Cytoplasm</location>
        <location evidence="3">Cytoskeleton</location>
    </subcellularLocation>
</comment>
<evidence type="ECO:0000256" key="7">
    <source>
        <dbReference type="ARBA" id="ARBA00022701"/>
    </source>
</evidence>
<feature type="region of interest" description="Disordered" evidence="14">
    <location>
        <begin position="1"/>
        <end position="124"/>
    </location>
</feature>
<dbReference type="PANTHER" id="PTHR14320:SF2">
    <property type="entry name" value="COILED-COIL DOMAIN-CONTAINING PROTEIN 181"/>
    <property type="match status" value="1"/>
</dbReference>
<dbReference type="EMBL" id="JAIWYP010000012">
    <property type="protein sequence ID" value="KAH3727029.1"/>
    <property type="molecule type" value="Genomic_DNA"/>
</dbReference>
<comment type="function">
    <text evidence="1">Microtubule-binding protein that localizes to the microtubular manchette of elongating spermatids.</text>
</comment>
<keyword evidence="12" id="KW-0966">Cell projection</keyword>
<comment type="similarity">
    <text evidence="4">Belongs to the CCDC181 family.</text>
</comment>
<evidence type="ECO:0000256" key="12">
    <source>
        <dbReference type="ARBA" id="ARBA00023273"/>
    </source>
</evidence>
<evidence type="ECO:0000256" key="10">
    <source>
        <dbReference type="ARBA" id="ARBA00023069"/>
    </source>
</evidence>
<evidence type="ECO:0000256" key="1">
    <source>
        <dbReference type="ARBA" id="ARBA00002213"/>
    </source>
</evidence>
<feature type="compositionally biased region" description="Basic and acidic residues" evidence="14">
    <location>
        <begin position="47"/>
        <end position="58"/>
    </location>
</feature>
<evidence type="ECO:0000256" key="5">
    <source>
        <dbReference type="ARBA" id="ARBA00022306"/>
    </source>
</evidence>
<keyword evidence="16" id="KW-1185">Reference proteome</keyword>
<feature type="compositionally biased region" description="Acidic residues" evidence="14">
    <location>
        <begin position="1"/>
        <end position="15"/>
    </location>
</feature>
<evidence type="ECO:0000256" key="2">
    <source>
        <dbReference type="ARBA" id="ARBA00004230"/>
    </source>
</evidence>
<feature type="compositionally biased region" description="Basic and acidic residues" evidence="14">
    <location>
        <begin position="166"/>
        <end position="175"/>
    </location>
</feature>
<feature type="compositionally biased region" description="Basic and acidic residues" evidence="14">
    <location>
        <begin position="72"/>
        <end position="85"/>
    </location>
</feature>
<dbReference type="GO" id="GO:0031514">
    <property type="term" value="C:motile cilium"/>
    <property type="evidence" value="ECO:0007669"/>
    <property type="project" value="UniProtKB-SubCell"/>
</dbReference>
<evidence type="ECO:0000256" key="9">
    <source>
        <dbReference type="ARBA" id="ARBA00023054"/>
    </source>
</evidence>
<name>A0A9D4HPR7_DREPO</name>
<evidence type="ECO:0000256" key="3">
    <source>
        <dbReference type="ARBA" id="ARBA00004245"/>
    </source>
</evidence>
<dbReference type="Proteomes" id="UP000828390">
    <property type="component" value="Unassembled WGS sequence"/>
</dbReference>
<comment type="subunit">
    <text evidence="13">Homodimer. Interacts with HOOK1. Interacts with HOOK2. Interacts with HOOK3.</text>
</comment>
<dbReference type="GO" id="GO:0005874">
    <property type="term" value="C:microtubule"/>
    <property type="evidence" value="ECO:0007669"/>
    <property type="project" value="UniProtKB-KW"/>
</dbReference>
<evidence type="ECO:0000256" key="4">
    <source>
        <dbReference type="ARBA" id="ARBA00005737"/>
    </source>
</evidence>
<feature type="compositionally biased region" description="Basic and acidic residues" evidence="14">
    <location>
        <begin position="98"/>
        <end position="124"/>
    </location>
</feature>
<feature type="compositionally biased region" description="Acidic residues" evidence="14">
    <location>
        <begin position="59"/>
        <end position="70"/>
    </location>
</feature>
<organism evidence="15 16">
    <name type="scientific">Dreissena polymorpha</name>
    <name type="common">Zebra mussel</name>
    <name type="synonym">Mytilus polymorpha</name>
    <dbReference type="NCBI Taxonomy" id="45954"/>
    <lineage>
        <taxon>Eukaryota</taxon>
        <taxon>Metazoa</taxon>
        <taxon>Spiralia</taxon>
        <taxon>Lophotrochozoa</taxon>
        <taxon>Mollusca</taxon>
        <taxon>Bivalvia</taxon>
        <taxon>Autobranchia</taxon>
        <taxon>Heteroconchia</taxon>
        <taxon>Euheterodonta</taxon>
        <taxon>Imparidentia</taxon>
        <taxon>Neoheterodontei</taxon>
        <taxon>Myida</taxon>
        <taxon>Dreissenoidea</taxon>
        <taxon>Dreissenidae</taxon>
        <taxon>Dreissena</taxon>
    </lineage>
</organism>
<feature type="compositionally biased region" description="Acidic residues" evidence="14">
    <location>
        <begin position="373"/>
        <end position="382"/>
    </location>
</feature>
<reference evidence="15" key="1">
    <citation type="journal article" date="2019" name="bioRxiv">
        <title>The Genome of the Zebra Mussel, Dreissena polymorpha: A Resource for Invasive Species Research.</title>
        <authorList>
            <person name="McCartney M.A."/>
            <person name="Auch B."/>
            <person name="Kono T."/>
            <person name="Mallez S."/>
            <person name="Zhang Y."/>
            <person name="Obille A."/>
            <person name="Becker A."/>
            <person name="Abrahante J.E."/>
            <person name="Garbe J."/>
            <person name="Badalamenti J.P."/>
            <person name="Herman A."/>
            <person name="Mangelson H."/>
            <person name="Liachko I."/>
            <person name="Sullivan S."/>
            <person name="Sone E.D."/>
            <person name="Koren S."/>
            <person name="Silverstein K.A.T."/>
            <person name="Beckman K.B."/>
            <person name="Gohl D.M."/>
        </authorList>
    </citation>
    <scope>NUCLEOTIDE SEQUENCE</scope>
    <source>
        <strain evidence="15">Duluth1</strain>
        <tissue evidence="15">Whole animal</tissue>
    </source>
</reference>
<dbReference type="AlphaFoldDB" id="A0A9D4HPR7"/>
<proteinExistence type="inferred from homology"/>
<gene>
    <name evidence="15" type="ORF">DPMN_052954</name>
</gene>
<keyword evidence="6" id="KW-0963">Cytoplasm</keyword>
<keyword evidence="11" id="KW-0206">Cytoskeleton</keyword>
<evidence type="ECO:0000256" key="11">
    <source>
        <dbReference type="ARBA" id="ARBA00023212"/>
    </source>
</evidence>
<protein>
    <recommendedName>
        <fullName evidence="5">Coiled-coil domain-containing protein 181</fullName>
    </recommendedName>
</protein>
<accession>A0A9D4HPR7</accession>
<keyword evidence="9" id="KW-0175">Coiled coil</keyword>
<evidence type="ECO:0000256" key="6">
    <source>
        <dbReference type="ARBA" id="ARBA00022490"/>
    </source>
</evidence>
<feature type="region of interest" description="Disordered" evidence="14">
    <location>
        <begin position="138"/>
        <end position="386"/>
    </location>
</feature>
<evidence type="ECO:0000256" key="14">
    <source>
        <dbReference type="SAM" id="MobiDB-lite"/>
    </source>
</evidence>
<evidence type="ECO:0000256" key="13">
    <source>
        <dbReference type="ARBA" id="ARBA00047162"/>
    </source>
</evidence>
<dbReference type="InterPro" id="IPR026687">
    <property type="entry name" value="CCDC181"/>
</dbReference>
<evidence type="ECO:0000313" key="15">
    <source>
        <dbReference type="EMBL" id="KAH3727029.1"/>
    </source>
</evidence>
<dbReference type="GO" id="GO:0008017">
    <property type="term" value="F:microtubule binding"/>
    <property type="evidence" value="ECO:0007669"/>
    <property type="project" value="InterPro"/>
</dbReference>
<feature type="compositionally biased region" description="Basic and acidic residues" evidence="14">
    <location>
        <begin position="23"/>
        <end position="38"/>
    </location>
</feature>
<comment type="caution">
    <text evidence="15">The sequence shown here is derived from an EMBL/GenBank/DDBJ whole genome shotgun (WGS) entry which is preliminary data.</text>
</comment>
<keyword evidence="7" id="KW-0493">Microtubule</keyword>
<keyword evidence="8" id="KW-0282">Flagellum</keyword>
<dbReference type="PANTHER" id="PTHR14320">
    <property type="entry name" value="COILED-COIL DOMAIN-CONTAINING PROTEIN 181"/>
    <property type="match status" value="1"/>
</dbReference>
<evidence type="ECO:0000256" key="8">
    <source>
        <dbReference type="ARBA" id="ARBA00022846"/>
    </source>
</evidence>
<evidence type="ECO:0000313" key="16">
    <source>
        <dbReference type="Proteomes" id="UP000828390"/>
    </source>
</evidence>
<feature type="compositionally biased region" description="Basic and acidic residues" evidence="14">
    <location>
        <begin position="300"/>
        <end position="372"/>
    </location>
</feature>
<sequence>MADPTEQPELDDFEKELDSYIQTEEKHKMEQQEIKKSTPDSGQSERLTMDRSPTRDASDNEDSEVDDYNLTEDQKRALEELDNLKTEMGYPDEDPPDYDVKERLKVLNEDLKNDPTPLEKQKDSKVVFKDNLIDLVAPAPDYGEESGAEDANSPRNAKPKPTQNQPEDKVDEKSETVQGGKKSTVTNEKKDTVLIEIDGQIRLVSSDDVYANDLGLSPIITDSNKSKGNESKSNTKTVNSKENKENKPLQPAPPNKPRPATATTSRRTVKAPPQKARPQSAHNTTDRSNPDYSSPYALSPREKQLLEERKKALEKQKVEAERRKKKEEEDKDRENRDAFEFWLKKKRESDRRKKIEEEEDRKKNNKEDRGGVDSEDGTETDYNDWKQDNEEAFKTWLKEKSVQFKKEKLLKRRQEQEMHDGYYVRSREECEKAYKLWLKQKAIDARKARAAERAKAKLQRLAARRARKSISLSKSIRESNSFRYVDYYGYRF</sequence>
<reference evidence="15" key="2">
    <citation type="submission" date="2020-11" db="EMBL/GenBank/DDBJ databases">
        <authorList>
            <person name="McCartney M.A."/>
            <person name="Auch B."/>
            <person name="Kono T."/>
            <person name="Mallez S."/>
            <person name="Becker A."/>
            <person name="Gohl D.M."/>
            <person name="Silverstein K.A.T."/>
            <person name="Koren S."/>
            <person name="Bechman K.B."/>
            <person name="Herman A."/>
            <person name="Abrahante J.E."/>
            <person name="Garbe J."/>
        </authorList>
    </citation>
    <scope>NUCLEOTIDE SEQUENCE</scope>
    <source>
        <strain evidence="15">Duluth1</strain>
        <tissue evidence="15">Whole animal</tissue>
    </source>
</reference>
<keyword evidence="10" id="KW-0969">Cilium</keyword>